<keyword evidence="2" id="KW-1185">Reference proteome</keyword>
<reference evidence="1 2" key="1">
    <citation type="submission" date="2019-09" db="EMBL/GenBank/DDBJ databases">
        <title>Taxonomy of Antarctic Massilia spp.: description of Massilia rubra sp. nov., Massilia aquatica sp. nov., Massilia mucilaginosa sp. nov., Massilia frigida sp. nov. isolated from streams, lakes and regoliths.</title>
        <authorList>
            <person name="Holochova P."/>
            <person name="Sedlacek I."/>
            <person name="Kralova S."/>
            <person name="Maslanova I."/>
            <person name="Busse H.-J."/>
            <person name="Stankova E."/>
            <person name="Vrbovska V."/>
            <person name="Kovarovic V."/>
            <person name="Bartak M."/>
            <person name="Svec P."/>
            <person name="Pantucek R."/>
        </authorList>
    </citation>
    <scope>NUCLEOTIDE SEQUENCE [LARGE SCALE GENOMIC DNA]</scope>
    <source>
        <strain evidence="1 2">CCM 8693</strain>
    </source>
</reference>
<evidence type="ECO:0000313" key="2">
    <source>
        <dbReference type="Proteomes" id="UP000819052"/>
    </source>
</evidence>
<comment type="caution">
    <text evidence="1">The sequence shown here is derived from an EMBL/GenBank/DDBJ whole genome shotgun (WGS) entry which is preliminary data.</text>
</comment>
<sequence length="318" mass="35997">MDTSKIQLSSTEVQFSDKLVAVPTLELIGHYSKDELASLLAKLNAWILSAALFPAEIEIATLITHDQGMDEHVGVVDDVLLAALQSEFVDASSRPIRMQPVTILLNCKRDANPKQACAVSVRLTVGDNFFPDDPLTISICLKSSDPAAWADLTKARKVISSMLEQKLLYSTFGYGFACDFEHVMEVSHTIENLCMRYLGVDLNDPFGNYTFYMPRGFRSINWKIGLPERRLSSLAPAQRETLLACTTLEDGVRYWKTGEKPSICDRNSTSDHQAIAEYAALDRQLKSLKFMPPVLWMPKWRSDTYERWQNRWEEVSFD</sequence>
<dbReference type="EMBL" id="VVIW01000001">
    <property type="protein sequence ID" value="NHZ38965.1"/>
    <property type="molecule type" value="Genomic_DNA"/>
</dbReference>
<name>A0ABX0M1K0_9BURK</name>
<gene>
    <name evidence="1" type="ORF">F1609_02110</name>
</gene>
<accession>A0ABX0M1K0</accession>
<protein>
    <submittedName>
        <fullName evidence="1">Uncharacterized protein</fullName>
    </submittedName>
</protein>
<organism evidence="1 2">
    <name type="scientific">Massilia aquatica</name>
    <dbReference type="NCBI Taxonomy" id="2609000"/>
    <lineage>
        <taxon>Bacteria</taxon>
        <taxon>Pseudomonadati</taxon>
        <taxon>Pseudomonadota</taxon>
        <taxon>Betaproteobacteria</taxon>
        <taxon>Burkholderiales</taxon>
        <taxon>Oxalobacteraceae</taxon>
        <taxon>Telluria group</taxon>
        <taxon>Massilia</taxon>
    </lineage>
</organism>
<dbReference type="Proteomes" id="UP000819052">
    <property type="component" value="Unassembled WGS sequence"/>
</dbReference>
<evidence type="ECO:0000313" key="1">
    <source>
        <dbReference type="EMBL" id="NHZ38965.1"/>
    </source>
</evidence>
<proteinExistence type="predicted"/>
<dbReference type="RefSeq" id="WP_167074185.1">
    <property type="nucleotide sequence ID" value="NZ_VVIW01000001.1"/>
</dbReference>